<evidence type="ECO:0000313" key="2">
    <source>
        <dbReference type="Proteomes" id="UP000282613"/>
    </source>
</evidence>
<dbReference type="AlphaFoldDB" id="A0A0R3VW87"/>
<sequence length="99" mass="11754">MSGGWSGVRRWLRHRRSLVVRRQGRRCSCLCPRRCCRPLPPCLPNHSCVRYPIPHHRWIELHFGFSLTIYSKSKRSRVRKEDLGLKSLFCLTNLLLKNL</sequence>
<proteinExistence type="predicted"/>
<dbReference type="Proteomes" id="UP000282613">
    <property type="component" value="Unassembled WGS sequence"/>
</dbReference>
<name>A0A0R3VW87_TAEAS</name>
<evidence type="ECO:0000313" key="3">
    <source>
        <dbReference type="WBParaSite" id="TASK_0000168101-mRNA-1"/>
    </source>
</evidence>
<reference evidence="3" key="1">
    <citation type="submission" date="2017-02" db="UniProtKB">
        <authorList>
            <consortium name="WormBaseParasite"/>
        </authorList>
    </citation>
    <scope>IDENTIFICATION</scope>
</reference>
<dbReference type="EMBL" id="UYRS01000513">
    <property type="protein sequence ID" value="VDK23477.1"/>
    <property type="molecule type" value="Genomic_DNA"/>
</dbReference>
<accession>A0A0R3VW87</accession>
<keyword evidence="2" id="KW-1185">Reference proteome</keyword>
<gene>
    <name evidence="1" type="ORF">TASK_LOCUS1682</name>
</gene>
<evidence type="ECO:0000313" key="1">
    <source>
        <dbReference type="EMBL" id="VDK23477.1"/>
    </source>
</evidence>
<organism evidence="3">
    <name type="scientific">Taenia asiatica</name>
    <name type="common">Asian tapeworm</name>
    <dbReference type="NCBI Taxonomy" id="60517"/>
    <lineage>
        <taxon>Eukaryota</taxon>
        <taxon>Metazoa</taxon>
        <taxon>Spiralia</taxon>
        <taxon>Lophotrochozoa</taxon>
        <taxon>Platyhelminthes</taxon>
        <taxon>Cestoda</taxon>
        <taxon>Eucestoda</taxon>
        <taxon>Cyclophyllidea</taxon>
        <taxon>Taeniidae</taxon>
        <taxon>Taenia</taxon>
    </lineage>
</organism>
<reference evidence="1 2" key="2">
    <citation type="submission" date="2018-11" db="EMBL/GenBank/DDBJ databases">
        <authorList>
            <consortium name="Pathogen Informatics"/>
        </authorList>
    </citation>
    <scope>NUCLEOTIDE SEQUENCE [LARGE SCALE GENOMIC DNA]</scope>
</reference>
<dbReference type="WBParaSite" id="TASK_0000168101-mRNA-1">
    <property type="protein sequence ID" value="TASK_0000168101-mRNA-1"/>
    <property type="gene ID" value="TASK_0000168101"/>
</dbReference>
<protein>
    <submittedName>
        <fullName evidence="1 3">Uncharacterized protein</fullName>
    </submittedName>
</protein>